<comment type="caution">
    <text evidence="7">The sequence shown here is derived from an EMBL/GenBank/DDBJ whole genome shotgun (WGS) entry which is preliminary data.</text>
</comment>
<keyword evidence="4 6" id="KW-1133">Transmembrane helix</keyword>
<evidence type="ECO:0000256" key="4">
    <source>
        <dbReference type="ARBA" id="ARBA00022989"/>
    </source>
</evidence>
<evidence type="ECO:0000256" key="3">
    <source>
        <dbReference type="ARBA" id="ARBA00022692"/>
    </source>
</evidence>
<dbReference type="AlphaFoldDB" id="A0AAV6K0U6"/>
<feature type="transmembrane region" description="Helical" evidence="6">
    <location>
        <begin position="7"/>
        <end position="25"/>
    </location>
</feature>
<organism evidence="7 8">
    <name type="scientific">Rhododendron griersonianum</name>
    <dbReference type="NCBI Taxonomy" id="479676"/>
    <lineage>
        <taxon>Eukaryota</taxon>
        <taxon>Viridiplantae</taxon>
        <taxon>Streptophyta</taxon>
        <taxon>Embryophyta</taxon>
        <taxon>Tracheophyta</taxon>
        <taxon>Spermatophyta</taxon>
        <taxon>Magnoliopsida</taxon>
        <taxon>eudicotyledons</taxon>
        <taxon>Gunneridae</taxon>
        <taxon>Pentapetalae</taxon>
        <taxon>asterids</taxon>
        <taxon>Ericales</taxon>
        <taxon>Ericaceae</taxon>
        <taxon>Ericoideae</taxon>
        <taxon>Rhodoreae</taxon>
        <taxon>Rhododendron</taxon>
    </lineage>
</organism>
<comment type="subcellular location">
    <subcellularLocation>
        <location evidence="1">Membrane</location>
        <topology evidence="1">Multi-pass membrane protein</topology>
    </subcellularLocation>
</comment>
<protein>
    <submittedName>
        <fullName evidence="7">Uncharacterized protein</fullName>
    </submittedName>
</protein>
<evidence type="ECO:0000256" key="1">
    <source>
        <dbReference type="ARBA" id="ARBA00004141"/>
    </source>
</evidence>
<evidence type="ECO:0000313" key="8">
    <source>
        <dbReference type="Proteomes" id="UP000823749"/>
    </source>
</evidence>
<comment type="similarity">
    <text evidence="2">Belongs to the TMEM19 family.</text>
</comment>
<dbReference type="GO" id="GO:0009706">
    <property type="term" value="C:chloroplast inner membrane"/>
    <property type="evidence" value="ECO:0007669"/>
    <property type="project" value="TreeGrafter"/>
</dbReference>
<reference evidence="7 8" key="1">
    <citation type="submission" date="2020-08" db="EMBL/GenBank/DDBJ databases">
        <title>Plant Genome Project.</title>
        <authorList>
            <person name="Zhang R.-G."/>
        </authorList>
    </citation>
    <scope>NUCLEOTIDE SEQUENCE [LARGE SCALE GENOMIC DNA]</scope>
    <source>
        <strain evidence="7">WSP0</strain>
        <tissue evidence="7">Leaf</tissue>
    </source>
</reference>
<keyword evidence="5 6" id="KW-0472">Membrane</keyword>
<accession>A0AAV6K0U6</accession>
<dbReference type="Pfam" id="PF01940">
    <property type="entry name" value="DUF92"/>
    <property type="match status" value="1"/>
</dbReference>
<evidence type="ECO:0000256" key="6">
    <source>
        <dbReference type="SAM" id="Phobius"/>
    </source>
</evidence>
<feature type="transmembrane region" description="Helical" evidence="6">
    <location>
        <begin position="45"/>
        <end position="63"/>
    </location>
</feature>
<dbReference type="PANTHER" id="PTHR13353">
    <property type="entry name" value="TRANSMEMBRANE PROTEIN 19"/>
    <property type="match status" value="1"/>
</dbReference>
<evidence type="ECO:0000256" key="5">
    <source>
        <dbReference type="ARBA" id="ARBA00023136"/>
    </source>
</evidence>
<keyword evidence="3 6" id="KW-0812">Transmembrane</keyword>
<keyword evidence="8" id="KW-1185">Reference proteome</keyword>
<dbReference type="InterPro" id="IPR002794">
    <property type="entry name" value="DUF92_TMEM19"/>
</dbReference>
<dbReference type="PANTHER" id="PTHR13353:SF5">
    <property type="entry name" value="TRANSMEMBRANE PROTEIN 19"/>
    <property type="match status" value="1"/>
</dbReference>
<evidence type="ECO:0000256" key="2">
    <source>
        <dbReference type="ARBA" id="ARBA00009012"/>
    </source>
</evidence>
<gene>
    <name evidence="7" type="ORF">RHGRI_018267</name>
</gene>
<dbReference type="Proteomes" id="UP000823749">
    <property type="component" value="Chromosome 6"/>
</dbReference>
<proteinExistence type="inferred from homology"/>
<name>A0AAV6K0U6_9ERIC</name>
<dbReference type="EMBL" id="JACTNZ010000006">
    <property type="protein sequence ID" value="KAG5546035.1"/>
    <property type="molecule type" value="Genomic_DNA"/>
</dbReference>
<sequence>MLQKFKYIPAVCILLKLVLLIRYLVTTFKIVPRGTEGAMSVEGTVAGLLASILLAFAGFLMGLEGRRNQARVAGGSPVMGDGRRGSPLTGRPPTRVAGDWAVAVDVITGIKVPEALICVVASQIANLGESVIGASLQDKEGFRWLNNDAVNVINISMGKSVKLRLETEKDTMLLKGKDVLLFSCSSFPLIQWDQASEERSPEILQQ</sequence>
<evidence type="ECO:0000313" key="7">
    <source>
        <dbReference type="EMBL" id="KAG5546035.1"/>
    </source>
</evidence>